<dbReference type="Proteomes" id="UP001278766">
    <property type="component" value="Unassembled WGS sequence"/>
</dbReference>
<evidence type="ECO:0000256" key="2">
    <source>
        <dbReference type="SAM" id="MobiDB-lite"/>
    </source>
</evidence>
<dbReference type="AlphaFoldDB" id="A0AAE0HE49"/>
<reference evidence="4" key="2">
    <citation type="submission" date="2023-06" db="EMBL/GenBank/DDBJ databases">
        <authorList>
            <consortium name="Lawrence Berkeley National Laboratory"/>
            <person name="Haridas S."/>
            <person name="Hensen N."/>
            <person name="Bonometti L."/>
            <person name="Westerberg I."/>
            <person name="Brannstrom I.O."/>
            <person name="Guillou S."/>
            <person name="Cros-Aarteil S."/>
            <person name="Calhoun S."/>
            <person name="Kuo A."/>
            <person name="Mondo S."/>
            <person name="Pangilinan J."/>
            <person name="Riley R."/>
            <person name="Labutti K."/>
            <person name="Andreopoulos B."/>
            <person name="Lipzen A."/>
            <person name="Chen C."/>
            <person name="Yanf M."/>
            <person name="Daum C."/>
            <person name="Ng V."/>
            <person name="Clum A."/>
            <person name="Steindorff A."/>
            <person name="Ohm R."/>
            <person name="Martin F."/>
            <person name="Silar P."/>
            <person name="Natvig D."/>
            <person name="Lalanne C."/>
            <person name="Gautier V."/>
            <person name="Ament-Velasquez S.L."/>
            <person name="Kruys A."/>
            <person name="Hutchinson M.I."/>
            <person name="Powell A.J."/>
            <person name="Barry K."/>
            <person name="Miller A.N."/>
            <person name="Grigoriev I.V."/>
            <person name="Debuchy R."/>
            <person name="Gladieux P."/>
            <person name="Thoren M.H."/>
            <person name="Johannesson H."/>
        </authorList>
    </citation>
    <scope>NUCLEOTIDE SEQUENCE</scope>
    <source>
        <strain evidence="4">CBS 168.71</strain>
    </source>
</reference>
<feature type="chain" id="PRO_5042205420" evidence="3">
    <location>
        <begin position="22"/>
        <end position="287"/>
    </location>
</feature>
<proteinExistence type="predicted"/>
<evidence type="ECO:0000256" key="1">
    <source>
        <dbReference type="SAM" id="Coils"/>
    </source>
</evidence>
<dbReference type="PANTHER" id="PTHR34618:SF4">
    <property type="entry name" value="CAS1"/>
    <property type="match status" value="1"/>
</dbReference>
<feature type="region of interest" description="Disordered" evidence="2">
    <location>
        <begin position="209"/>
        <end position="237"/>
    </location>
</feature>
<organism evidence="4 5">
    <name type="scientific">Chaetomium fimeti</name>
    <dbReference type="NCBI Taxonomy" id="1854472"/>
    <lineage>
        <taxon>Eukaryota</taxon>
        <taxon>Fungi</taxon>
        <taxon>Dikarya</taxon>
        <taxon>Ascomycota</taxon>
        <taxon>Pezizomycotina</taxon>
        <taxon>Sordariomycetes</taxon>
        <taxon>Sordariomycetidae</taxon>
        <taxon>Sordariales</taxon>
        <taxon>Chaetomiaceae</taxon>
        <taxon>Chaetomium</taxon>
    </lineage>
</organism>
<dbReference type="InterPro" id="IPR021476">
    <property type="entry name" value="Egh16-like"/>
</dbReference>
<gene>
    <name evidence="4" type="ORF">B0H64DRAFT_193895</name>
</gene>
<comment type="caution">
    <text evidence="4">The sequence shown here is derived from an EMBL/GenBank/DDBJ whole genome shotgun (WGS) entry which is preliminary data.</text>
</comment>
<evidence type="ECO:0000313" key="4">
    <source>
        <dbReference type="EMBL" id="KAK3294732.1"/>
    </source>
</evidence>
<evidence type="ECO:0000256" key="3">
    <source>
        <dbReference type="SAM" id="SignalP"/>
    </source>
</evidence>
<sequence>MASTKTLLTLAFLATAQLVAGHGAIIAAVGDAGGTGMGLGVDTSTPRDGTRRRPFQQDATRFRGDSADTLGETLGNGDNSLESGTSAIMAETGDSLPMVTAGGELQMTLHQVNSDGAGPYTCMINADGTAQTWNNIQVTQNVPGRRSRNRDGEATDFPLIAAIPATQTCSGTVAGQEDVCLVRCENGARAGPFGGVVPVQMVDAGAGAGAAAGNGTADAGADAGTGTGNGNTGNNNAATRAKNARRALARRVRESEAKLARLQNRAVALAQDLGDPDVLAEVLEDCE</sequence>
<protein>
    <submittedName>
        <fullName evidence="4">Uncharacterized protein</fullName>
    </submittedName>
</protein>
<dbReference type="Pfam" id="PF11327">
    <property type="entry name" value="Egh16-like"/>
    <property type="match status" value="1"/>
</dbReference>
<feature type="compositionally biased region" description="Low complexity" evidence="2">
    <location>
        <begin position="213"/>
        <end position="222"/>
    </location>
</feature>
<feature type="coiled-coil region" evidence="1">
    <location>
        <begin position="238"/>
        <end position="272"/>
    </location>
</feature>
<keyword evidence="5" id="KW-1185">Reference proteome</keyword>
<dbReference type="PANTHER" id="PTHR34618">
    <property type="entry name" value="SURFACE PROTEIN MAS1, PUTATIVE-RELATED"/>
    <property type="match status" value="1"/>
</dbReference>
<feature type="region of interest" description="Disordered" evidence="2">
    <location>
        <begin position="65"/>
        <end position="84"/>
    </location>
</feature>
<keyword evidence="1" id="KW-0175">Coiled coil</keyword>
<name>A0AAE0HE49_9PEZI</name>
<keyword evidence="3" id="KW-0732">Signal</keyword>
<dbReference type="RefSeq" id="XP_062658246.1">
    <property type="nucleotide sequence ID" value="XM_062799130.1"/>
</dbReference>
<evidence type="ECO:0000313" key="5">
    <source>
        <dbReference type="Proteomes" id="UP001278766"/>
    </source>
</evidence>
<dbReference type="GeneID" id="87836078"/>
<dbReference type="EMBL" id="JAUEPN010000005">
    <property type="protein sequence ID" value="KAK3294732.1"/>
    <property type="molecule type" value="Genomic_DNA"/>
</dbReference>
<reference evidence="4" key="1">
    <citation type="journal article" date="2023" name="Mol. Phylogenet. Evol.">
        <title>Genome-scale phylogeny and comparative genomics of the fungal order Sordariales.</title>
        <authorList>
            <person name="Hensen N."/>
            <person name="Bonometti L."/>
            <person name="Westerberg I."/>
            <person name="Brannstrom I.O."/>
            <person name="Guillou S."/>
            <person name="Cros-Aarteil S."/>
            <person name="Calhoun S."/>
            <person name="Haridas S."/>
            <person name="Kuo A."/>
            <person name="Mondo S."/>
            <person name="Pangilinan J."/>
            <person name="Riley R."/>
            <person name="LaButti K."/>
            <person name="Andreopoulos B."/>
            <person name="Lipzen A."/>
            <person name="Chen C."/>
            <person name="Yan M."/>
            <person name="Daum C."/>
            <person name="Ng V."/>
            <person name="Clum A."/>
            <person name="Steindorff A."/>
            <person name="Ohm R.A."/>
            <person name="Martin F."/>
            <person name="Silar P."/>
            <person name="Natvig D.O."/>
            <person name="Lalanne C."/>
            <person name="Gautier V."/>
            <person name="Ament-Velasquez S.L."/>
            <person name="Kruys A."/>
            <person name="Hutchinson M.I."/>
            <person name="Powell A.J."/>
            <person name="Barry K."/>
            <person name="Miller A.N."/>
            <person name="Grigoriev I.V."/>
            <person name="Debuchy R."/>
            <person name="Gladieux P."/>
            <person name="Hiltunen Thoren M."/>
            <person name="Johannesson H."/>
        </authorList>
    </citation>
    <scope>NUCLEOTIDE SEQUENCE</scope>
    <source>
        <strain evidence="4">CBS 168.71</strain>
    </source>
</reference>
<feature type="signal peptide" evidence="3">
    <location>
        <begin position="1"/>
        <end position="21"/>
    </location>
</feature>
<accession>A0AAE0HE49</accession>